<dbReference type="OMA" id="ASVPWWT"/>
<protein>
    <recommendedName>
        <fullName evidence="6">Nuclear transcription factor Y subunit</fullName>
    </recommendedName>
</protein>
<dbReference type="EMBL" id="CM003372">
    <property type="protein sequence ID" value="KOM34014.1"/>
    <property type="molecule type" value="Genomic_DNA"/>
</dbReference>
<dbReference type="Pfam" id="PF02045">
    <property type="entry name" value="CBFB_NFYA"/>
    <property type="match status" value="1"/>
</dbReference>
<feature type="region of interest" description="Disordered" evidence="7">
    <location>
        <begin position="206"/>
        <end position="233"/>
    </location>
</feature>
<dbReference type="STRING" id="3914.A0A0L9TV31"/>
<dbReference type="Proteomes" id="UP000053144">
    <property type="component" value="Chromosome 2"/>
</dbReference>
<dbReference type="InterPro" id="IPR001289">
    <property type="entry name" value="NFYA"/>
</dbReference>
<keyword evidence="5 6" id="KW-0539">Nucleus</keyword>
<organism evidence="8 9">
    <name type="scientific">Phaseolus angularis</name>
    <name type="common">Azuki bean</name>
    <name type="synonym">Vigna angularis</name>
    <dbReference type="NCBI Taxonomy" id="3914"/>
    <lineage>
        <taxon>Eukaryota</taxon>
        <taxon>Viridiplantae</taxon>
        <taxon>Streptophyta</taxon>
        <taxon>Embryophyta</taxon>
        <taxon>Tracheophyta</taxon>
        <taxon>Spermatophyta</taxon>
        <taxon>Magnoliopsida</taxon>
        <taxon>eudicotyledons</taxon>
        <taxon>Gunneridae</taxon>
        <taxon>Pentapetalae</taxon>
        <taxon>rosids</taxon>
        <taxon>fabids</taxon>
        <taxon>Fabales</taxon>
        <taxon>Fabaceae</taxon>
        <taxon>Papilionoideae</taxon>
        <taxon>50 kb inversion clade</taxon>
        <taxon>NPAAA clade</taxon>
        <taxon>indigoferoid/millettioid clade</taxon>
        <taxon>Phaseoleae</taxon>
        <taxon>Vigna</taxon>
    </lineage>
</organism>
<name>A0A0L9TV31_PHAAN</name>
<dbReference type="SMART" id="SM00521">
    <property type="entry name" value="CBF"/>
    <property type="match status" value="1"/>
</dbReference>
<sequence length="398" mass="43835">MAMQTAYLKEHEGIVHNSVGQLSSGTSAPWWNGLGSQPVYGDYCGQNKPFSLEFSNYIDPFAGGKQAVRGAEPVIDRGHATQFSIFPEECKMLGDAQNPQPAIGLQPSLAEPTNNFDIGFNQPMMCAPYPCMEQFCAITAYGPQISGRIMLPHNMASDDAPTFVNAKQYHGIIRRRQSRAKAVLENKLIKRRKPYMHESRHLHAMRRPRGNGGRFLNTRNSNNGNGGNDSEVNNMGGLQFLSSASQSSEMLQSDVGINSPMETDECSPNMSSTEVNSMFSREGFDGFSVNPLGSSVLPLGSPVYPLGSSVHSLTNLENKWVWCDVAPNTSLEKDQMKKFSCTFLVFIVTNLVLENFVLSDLGKPFLAKLRPFIPGSPHSAKAFHDMDVLYMVMAMQST</sequence>
<evidence type="ECO:0000256" key="4">
    <source>
        <dbReference type="ARBA" id="ARBA00023163"/>
    </source>
</evidence>
<dbReference type="GO" id="GO:0003700">
    <property type="term" value="F:DNA-binding transcription factor activity"/>
    <property type="evidence" value="ECO:0007669"/>
    <property type="project" value="UniProtKB-UniRule"/>
</dbReference>
<evidence type="ECO:0000256" key="7">
    <source>
        <dbReference type="SAM" id="MobiDB-lite"/>
    </source>
</evidence>
<dbReference type="PRINTS" id="PR00616">
    <property type="entry name" value="CCAATSUBUNTB"/>
</dbReference>
<dbReference type="GO" id="GO:0003677">
    <property type="term" value="F:DNA binding"/>
    <property type="evidence" value="ECO:0007669"/>
    <property type="project" value="UniProtKB-KW"/>
</dbReference>
<evidence type="ECO:0000256" key="1">
    <source>
        <dbReference type="ARBA" id="ARBA00004123"/>
    </source>
</evidence>
<dbReference type="Gene3D" id="6.10.250.2430">
    <property type="match status" value="1"/>
</dbReference>
<keyword evidence="2 6" id="KW-0805">Transcription regulation</keyword>
<feature type="compositionally biased region" description="Low complexity" evidence="7">
    <location>
        <begin position="217"/>
        <end position="233"/>
    </location>
</feature>
<comment type="subunit">
    <text evidence="6">Heterotrimer.</text>
</comment>
<evidence type="ECO:0000313" key="8">
    <source>
        <dbReference type="EMBL" id="KOM34014.1"/>
    </source>
</evidence>
<evidence type="ECO:0000313" key="9">
    <source>
        <dbReference type="Proteomes" id="UP000053144"/>
    </source>
</evidence>
<dbReference type="Gramene" id="KOM34014">
    <property type="protein sequence ID" value="KOM34014"/>
    <property type="gene ID" value="LR48_Vigan02g016400"/>
</dbReference>
<keyword evidence="3 6" id="KW-0238">DNA-binding</keyword>
<dbReference type="AlphaFoldDB" id="A0A0L9TV31"/>
<keyword evidence="4 6" id="KW-0804">Transcription</keyword>
<dbReference type="GO" id="GO:0005634">
    <property type="term" value="C:nucleus"/>
    <property type="evidence" value="ECO:0007669"/>
    <property type="project" value="UniProtKB-SubCell"/>
</dbReference>
<evidence type="ECO:0000256" key="2">
    <source>
        <dbReference type="ARBA" id="ARBA00023015"/>
    </source>
</evidence>
<accession>A0A0L9TV31</accession>
<dbReference type="PANTHER" id="PTHR12632">
    <property type="entry name" value="TRANSCRIPTION FACTOR NF-Y ALPHA-RELATED"/>
    <property type="match status" value="1"/>
</dbReference>
<evidence type="ECO:0000256" key="5">
    <source>
        <dbReference type="ARBA" id="ARBA00023242"/>
    </source>
</evidence>
<comment type="function">
    <text evidence="6">Component of the sequence-specific heterotrimeric transcription factor (NF-Y) which specifically recognizes a 5'-CCAAT-3' box motif found in the promoters of its target genes.</text>
</comment>
<proteinExistence type="inferred from homology"/>
<reference evidence="9" key="1">
    <citation type="journal article" date="2015" name="Proc. Natl. Acad. Sci. U.S.A.">
        <title>Genome sequencing of adzuki bean (Vigna angularis) provides insight into high starch and low fat accumulation and domestication.</title>
        <authorList>
            <person name="Yang K."/>
            <person name="Tian Z."/>
            <person name="Chen C."/>
            <person name="Luo L."/>
            <person name="Zhao B."/>
            <person name="Wang Z."/>
            <person name="Yu L."/>
            <person name="Li Y."/>
            <person name="Sun Y."/>
            <person name="Li W."/>
            <person name="Chen Y."/>
            <person name="Li Y."/>
            <person name="Zhang Y."/>
            <person name="Ai D."/>
            <person name="Zhao J."/>
            <person name="Shang C."/>
            <person name="Ma Y."/>
            <person name="Wu B."/>
            <person name="Wang M."/>
            <person name="Gao L."/>
            <person name="Sun D."/>
            <person name="Zhang P."/>
            <person name="Guo F."/>
            <person name="Wang W."/>
            <person name="Li Y."/>
            <person name="Wang J."/>
            <person name="Varshney R.K."/>
            <person name="Wang J."/>
            <person name="Ling H.Q."/>
            <person name="Wan P."/>
        </authorList>
    </citation>
    <scope>NUCLEOTIDE SEQUENCE</scope>
    <source>
        <strain evidence="9">cv. Jingnong 6</strain>
    </source>
</reference>
<comment type="subcellular location">
    <subcellularLocation>
        <location evidence="1 6">Nucleus</location>
    </subcellularLocation>
</comment>
<evidence type="ECO:0000256" key="3">
    <source>
        <dbReference type="ARBA" id="ARBA00023125"/>
    </source>
</evidence>
<comment type="similarity">
    <text evidence="6">Belongs to the NFYA/HAP2 subunit family.</text>
</comment>
<gene>
    <name evidence="8" type="ORF">LR48_Vigan02g016400</name>
</gene>
<dbReference type="PROSITE" id="PS51152">
    <property type="entry name" value="NFYA_HAP2_2"/>
    <property type="match status" value="1"/>
</dbReference>
<evidence type="ECO:0000256" key="6">
    <source>
        <dbReference type="RuleBase" id="RU367155"/>
    </source>
</evidence>